<comment type="caution">
    <text evidence="2">The sequence shown here is derived from an EMBL/GenBank/DDBJ whole genome shotgun (WGS) entry which is preliminary data.</text>
</comment>
<dbReference type="PANTHER" id="PTHR43404:SF2">
    <property type="entry name" value="LIPOPOLYSACCHARIDE CHOLINEPHOSPHOTRANSFERASE LICD"/>
    <property type="match status" value="1"/>
</dbReference>
<dbReference type="GO" id="GO:0009100">
    <property type="term" value="P:glycoprotein metabolic process"/>
    <property type="evidence" value="ECO:0007669"/>
    <property type="project" value="UniProtKB-ARBA"/>
</dbReference>
<proteinExistence type="predicted"/>
<dbReference type="PANTHER" id="PTHR43404">
    <property type="entry name" value="LIPOPOLYSACCHARIDE CHOLINEPHOSPHOTRANSFERASE LICD"/>
    <property type="match status" value="1"/>
</dbReference>
<dbReference type="AlphaFoldDB" id="A0A2I1I7C4"/>
<dbReference type="Pfam" id="PF04991">
    <property type="entry name" value="LicD"/>
    <property type="match status" value="1"/>
</dbReference>
<organism evidence="2 3">
    <name type="scientific">Schaalia turicensis</name>
    <dbReference type="NCBI Taxonomy" id="131111"/>
    <lineage>
        <taxon>Bacteria</taxon>
        <taxon>Bacillati</taxon>
        <taxon>Actinomycetota</taxon>
        <taxon>Actinomycetes</taxon>
        <taxon>Actinomycetales</taxon>
        <taxon>Actinomycetaceae</taxon>
        <taxon>Schaalia</taxon>
    </lineage>
</organism>
<dbReference type="Proteomes" id="UP000234545">
    <property type="component" value="Unassembled WGS sequence"/>
</dbReference>
<evidence type="ECO:0000313" key="3">
    <source>
        <dbReference type="Proteomes" id="UP000234545"/>
    </source>
</evidence>
<accession>A0A2I1I7C4</accession>
<feature type="domain" description="LicD/FKTN/FKRP nucleotidyltransferase" evidence="1">
    <location>
        <begin position="31"/>
        <end position="263"/>
    </location>
</feature>
<evidence type="ECO:0000259" key="1">
    <source>
        <dbReference type="Pfam" id="PF04991"/>
    </source>
</evidence>
<dbReference type="InterPro" id="IPR052942">
    <property type="entry name" value="LPS_cholinephosphotransferase"/>
</dbReference>
<dbReference type="OrthoDB" id="3780655at2"/>
<dbReference type="EMBL" id="PKKJ01000001">
    <property type="protein sequence ID" value="PKY67034.1"/>
    <property type="molecule type" value="Genomic_DNA"/>
</dbReference>
<name>A0A2I1I7C4_9ACTO</name>
<evidence type="ECO:0000313" key="2">
    <source>
        <dbReference type="EMBL" id="PKY67034.1"/>
    </source>
</evidence>
<dbReference type="RefSeq" id="WP_101627529.1">
    <property type="nucleotide sequence ID" value="NZ_PKKJ01000001.1"/>
</dbReference>
<dbReference type="InterPro" id="IPR007074">
    <property type="entry name" value="LicD/FKTN/FKRP_NTP_transf"/>
</dbReference>
<reference evidence="2 3" key="1">
    <citation type="submission" date="2017-12" db="EMBL/GenBank/DDBJ databases">
        <title>Phylogenetic diversity of female urinary microbiome.</title>
        <authorList>
            <person name="Thomas-White K."/>
            <person name="Wolfe A.J."/>
        </authorList>
    </citation>
    <scope>NUCLEOTIDE SEQUENCE [LARGE SCALE GENOMIC DNA]</scope>
    <source>
        <strain evidence="2 3">UMB0250</strain>
    </source>
</reference>
<sequence>MATPDAFSDPEQLAKIQAVLLKILKDFDHACRELGVEYTVYGGTSIGAVRHQGFIPWDDDVDVLMTRADYERFLAEAPKIMSKDYRFDNTRTVPEYPFMFTKLGLDGTVFIPEFGKDSKYRMRLAIDLLPLDNVPGDDPAAVKAMSRRTWVWGRLLYVQGTPTPYLIDTHGFKRFAIHSATSLAHWAMRLFRVTPQMLQNKWDKAARRFESVDTGIYADFSMRDPWNWTVTREELFPARDVPFEDITVKLQREYDAVLTRSYGDYMQMPPEEKRRNHKPVEIDFGPYESLA</sequence>
<protein>
    <submittedName>
        <fullName evidence="2">LicD family protein</fullName>
    </submittedName>
</protein>
<gene>
    <name evidence="2" type="ORF">CYJ25_01995</name>
</gene>